<dbReference type="RefSeq" id="WP_023272330.1">
    <property type="nucleotide sequence ID" value="NZ_KI530712.1"/>
</dbReference>
<protein>
    <recommendedName>
        <fullName evidence="3">Helix-turn-helix domain-containing protein</fullName>
    </recommendedName>
</protein>
<comment type="caution">
    <text evidence="1">The sequence shown here is derived from an EMBL/GenBank/DDBJ whole genome shotgun (WGS) entry which is preliminary data.</text>
</comment>
<organism evidence="1 2">
    <name type="scientific">Acinetobacter nectaris CIP 110549</name>
    <dbReference type="NCBI Taxonomy" id="1392540"/>
    <lineage>
        <taxon>Bacteria</taxon>
        <taxon>Pseudomonadati</taxon>
        <taxon>Pseudomonadota</taxon>
        <taxon>Gammaproteobacteria</taxon>
        <taxon>Moraxellales</taxon>
        <taxon>Moraxellaceae</taxon>
        <taxon>Acinetobacter</taxon>
    </lineage>
</organism>
<dbReference type="HOGENOM" id="CLU_140176_7_1_6"/>
<dbReference type="PATRIC" id="fig|1392540.3.peg.721"/>
<reference evidence="1 2" key="1">
    <citation type="submission" date="2013-10" db="EMBL/GenBank/DDBJ databases">
        <title>The Genome Sequence of Acinetobacter nectaris CIP 110549.</title>
        <authorList>
            <consortium name="The Broad Institute Genomics Platform"/>
            <consortium name="The Broad Institute Genome Sequencing Center for Infectious Disease"/>
            <person name="Cerqueira G."/>
            <person name="Feldgarden M."/>
            <person name="Courvalin P."/>
            <person name="Grillot-Courvalin C."/>
            <person name="Clermont D."/>
            <person name="Rocha E."/>
            <person name="Yoon E.-J."/>
            <person name="Nemec A."/>
            <person name="Young S.K."/>
            <person name="Zeng Q."/>
            <person name="Gargeya S."/>
            <person name="Fitzgerald M."/>
            <person name="Abouelleil A."/>
            <person name="Alvarado L."/>
            <person name="Berlin A.M."/>
            <person name="Chapman S.B."/>
            <person name="Gainer-Dewar J."/>
            <person name="Goldberg J."/>
            <person name="Gnerre S."/>
            <person name="Griggs A."/>
            <person name="Gujja S."/>
            <person name="Hansen M."/>
            <person name="Howarth C."/>
            <person name="Imamovic A."/>
            <person name="Ireland A."/>
            <person name="Larimer J."/>
            <person name="McCowan C."/>
            <person name="Murphy C."/>
            <person name="Pearson M."/>
            <person name="Poon T.W."/>
            <person name="Priest M."/>
            <person name="Roberts A."/>
            <person name="Saif S."/>
            <person name="Shea T."/>
            <person name="Sykes S."/>
            <person name="Wortman J."/>
            <person name="Nusbaum C."/>
            <person name="Birren B."/>
        </authorList>
    </citation>
    <scope>NUCLEOTIDE SEQUENCE [LARGE SCALE GENOMIC DNA]</scope>
    <source>
        <strain evidence="1 2">CIP 110549</strain>
    </source>
</reference>
<dbReference type="EMBL" id="AYER01000003">
    <property type="protein sequence ID" value="ESK40296.1"/>
    <property type="molecule type" value="Genomic_DNA"/>
</dbReference>
<accession>V2TQK0</accession>
<dbReference type="eggNOG" id="ENOG5031RX6">
    <property type="taxonomic scope" value="Bacteria"/>
</dbReference>
<dbReference type="AlphaFoldDB" id="V2TQK0"/>
<evidence type="ECO:0000313" key="2">
    <source>
        <dbReference type="Proteomes" id="UP000023785"/>
    </source>
</evidence>
<dbReference type="OrthoDB" id="9806994at2"/>
<gene>
    <name evidence="1" type="ORF">P256_00743</name>
</gene>
<evidence type="ECO:0000313" key="1">
    <source>
        <dbReference type="EMBL" id="ESK40296.1"/>
    </source>
</evidence>
<dbReference type="STRING" id="1392540.P256_00743"/>
<keyword evidence="2" id="KW-1185">Reference proteome</keyword>
<dbReference type="Proteomes" id="UP000023785">
    <property type="component" value="Unassembled WGS sequence"/>
</dbReference>
<proteinExistence type="predicted"/>
<name>V2TQK0_9GAMM</name>
<evidence type="ECO:0008006" key="3">
    <source>
        <dbReference type="Google" id="ProtNLM"/>
    </source>
</evidence>
<sequence>MAKRLNKLDRMTSEEKVAESLRFWEAGNDALFPPETIAIVLGMSLAWLQAKRCNGGGISFIKPNGNKIIYYQKSDVISFIKRNKLANTA</sequence>